<dbReference type="InterPro" id="IPR011545">
    <property type="entry name" value="DEAD/DEAH_box_helicase_dom"/>
</dbReference>
<dbReference type="EC" id="3.6.4.13" evidence="1"/>
<dbReference type="CDD" id="cd18787">
    <property type="entry name" value="SF2_C_DEAD"/>
    <property type="match status" value="1"/>
</dbReference>
<dbReference type="PROSITE" id="PS51194">
    <property type="entry name" value="HELICASE_CTER"/>
    <property type="match status" value="1"/>
</dbReference>
<evidence type="ECO:0000256" key="4">
    <source>
        <dbReference type="ARBA" id="ARBA00022806"/>
    </source>
</evidence>
<dbReference type="eggNOG" id="KOG0333">
    <property type="taxonomic scope" value="Eukaryota"/>
</dbReference>
<dbReference type="OMA" id="IFINYKR"/>
<dbReference type="GO" id="GO:0003723">
    <property type="term" value="F:RNA binding"/>
    <property type="evidence" value="ECO:0007669"/>
    <property type="project" value="EnsemblFungi"/>
</dbReference>
<keyword evidence="4 6" id="KW-0347">Helicase</keyword>
<proteinExistence type="inferred from homology"/>
<evidence type="ECO:0000313" key="10">
    <source>
        <dbReference type="EMBL" id="CCC68341.1"/>
    </source>
</evidence>
<dbReference type="InterPro" id="IPR014001">
    <property type="entry name" value="Helicase_ATP-bd"/>
</dbReference>
<dbReference type="InParanoid" id="G0VBL5"/>
<dbReference type="GO" id="GO:0000395">
    <property type="term" value="P:mRNA 5'-splice site recognition"/>
    <property type="evidence" value="ECO:0007669"/>
    <property type="project" value="EnsemblFungi"/>
</dbReference>
<dbReference type="Pfam" id="PF00270">
    <property type="entry name" value="DEAD"/>
    <property type="match status" value="1"/>
</dbReference>
<dbReference type="PANTHER" id="PTHR47958">
    <property type="entry name" value="ATP-DEPENDENT RNA HELICASE DBP3"/>
    <property type="match status" value="1"/>
</dbReference>
<evidence type="ECO:0000256" key="1">
    <source>
        <dbReference type="ARBA" id="ARBA00012552"/>
    </source>
</evidence>
<dbReference type="Proteomes" id="UP000001640">
    <property type="component" value="Chromosome 2"/>
</dbReference>
<dbReference type="GO" id="GO:0000384">
    <property type="term" value="F:first spliceosomal transesterification activity"/>
    <property type="evidence" value="ECO:0007669"/>
    <property type="project" value="EnsemblFungi"/>
</dbReference>
<evidence type="ECO:0000256" key="3">
    <source>
        <dbReference type="ARBA" id="ARBA00022801"/>
    </source>
</evidence>
<keyword evidence="3 6" id="KW-0378">Hydrolase</keyword>
<keyword evidence="11" id="KW-1185">Reference proteome</keyword>
<dbReference type="GO" id="GO:0005682">
    <property type="term" value="C:U5 snRNP"/>
    <property type="evidence" value="ECO:0007669"/>
    <property type="project" value="EnsemblFungi"/>
</dbReference>
<feature type="compositionally biased region" description="Polar residues" evidence="7">
    <location>
        <begin position="19"/>
        <end position="29"/>
    </location>
</feature>
<dbReference type="GeneID" id="96901901"/>
<evidence type="ECO:0000256" key="7">
    <source>
        <dbReference type="SAM" id="MobiDB-lite"/>
    </source>
</evidence>
<dbReference type="GO" id="GO:0016787">
    <property type="term" value="F:hydrolase activity"/>
    <property type="evidence" value="ECO:0007669"/>
    <property type="project" value="UniProtKB-KW"/>
</dbReference>
<sequence>MSRPLPIDSLLAGIRKQKNAGNKQETNLESPKYLTKTQRERLLKDLKDTKDSKEPSSVQVKPILKNTRQPNEYKADLNKQHRNANKTLPFDHAPEDEQEDTFANYTPIVTSSKLKQLTSAARSKDDIELQYMGKHWTEKSLSEMTDRDWRILREDFHIHITNGNSKSVLNPLRNWEELDLIPKKLTNILQRDLKFDFPTPVQRITIPNIVKGNRDFVGVASTGSGKTLAFVLPMLTQLLTNGVPPIALKKMNGPIGLVLVPTRELAQQIQLEAEKVVNLIREEYPIKIESIVGGHSLEEISSNLNEGCDILIATPGKLIECLENHLLVISNLSYLVLDEADKMIDLGFEDQLKTILNNLEVNNSNVSSLYRTLMFTATLSSPLEKIASGYLRNPIYASIKAEGADAMPQIQQVVQYCPTDDQKFKAIESILREKNTMDNPRVIIFINYKATADWLANKFASTKYKVTILHGSKSQEQREHSIQLLRSGKIQILIATNVAARGLDIPNVALVINFHFPKDFADYVHRIGRTGRAGNLGTAVTLIGDEEDRENIKQLYDYVMDNNPLKNNRFQKYVKDMYDIGKEKYDMIFY</sequence>
<gene>
    <name evidence="10" type="primary">NCAS0B02570</name>
    <name evidence="10" type="ordered locus">NCAS_0B02570</name>
</gene>
<evidence type="ECO:0000259" key="8">
    <source>
        <dbReference type="PROSITE" id="PS51192"/>
    </source>
</evidence>
<evidence type="ECO:0000313" key="11">
    <source>
        <dbReference type="Proteomes" id="UP000001640"/>
    </source>
</evidence>
<dbReference type="InterPro" id="IPR001650">
    <property type="entry name" value="Helicase_C-like"/>
</dbReference>
<evidence type="ECO:0000256" key="6">
    <source>
        <dbReference type="RuleBase" id="RU000492"/>
    </source>
</evidence>
<organism evidence="10 11">
    <name type="scientific">Naumovozyma castellii</name>
    <name type="common">Yeast</name>
    <name type="synonym">Saccharomyces castellii</name>
    <dbReference type="NCBI Taxonomy" id="27288"/>
    <lineage>
        <taxon>Eukaryota</taxon>
        <taxon>Fungi</taxon>
        <taxon>Dikarya</taxon>
        <taxon>Ascomycota</taxon>
        <taxon>Saccharomycotina</taxon>
        <taxon>Saccharomycetes</taxon>
        <taxon>Saccharomycetales</taxon>
        <taxon>Saccharomycetaceae</taxon>
        <taxon>Naumovozyma</taxon>
    </lineage>
</organism>
<dbReference type="STRING" id="1064592.G0VBL5"/>
<dbReference type="Gene3D" id="3.40.50.300">
    <property type="entry name" value="P-loop containing nucleotide triphosphate hydrolases"/>
    <property type="match status" value="2"/>
</dbReference>
<dbReference type="KEGG" id="ncs:NCAS_0B02570"/>
<reference key="2">
    <citation type="submission" date="2011-08" db="EMBL/GenBank/DDBJ databases">
        <title>Genome sequence of Naumovozyma castellii.</title>
        <authorList>
            <person name="Gordon J.L."/>
            <person name="Armisen D."/>
            <person name="Proux-Wera E."/>
            <person name="OhEigeartaigh S.S."/>
            <person name="Byrne K.P."/>
            <person name="Wolfe K.H."/>
        </authorList>
    </citation>
    <scope>NUCLEOTIDE SEQUENCE</scope>
    <source>
        <strain>Type strain:CBS 4309</strain>
    </source>
</reference>
<accession>G0VBL5</accession>
<dbReference type="GO" id="GO:0003724">
    <property type="term" value="F:RNA helicase activity"/>
    <property type="evidence" value="ECO:0007669"/>
    <property type="project" value="UniProtKB-EC"/>
</dbReference>
<dbReference type="SMART" id="SM00487">
    <property type="entry name" value="DEXDc"/>
    <property type="match status" value="1"/>
</dbReference>
<comment type="similarity">
    <text evidence="6">Belongs to the DEAD box helicase family.</text>
</comment>
<dbReference type="SUPFAM" id="SSF52540">
    <property type="entry name" value="P-loop containing nucleoside triphosphate hydrolases"/>
    <property type="match status" value="1"/>
</dbReference>
<dbReference type="Pfam" id="PF00271">
    <property type="entry name" value="Helicase_C"/>
    <property type="match status" value="1"/>
</dbReference>
<keyword evidence="5 6" id="KW-0067">ATP-binding</keyword>
<feature type="domain" description="Helicase ATP-binding" evidence="8">
    <location>
        <begin position="207"/>
        <end position="397"/>
    </location>
</feature>
<keyword evidence="2 6" id="KW-0547">Nucleotide-binding</keyword>
<dbReference type="FunCoup" id="G0VBL5">
    <property type="interactions" value="1004"/>
</dbReference>
<protein>
    <recommendedName>
        <fullName evidence="1">RNA helicase</fullName>
        <ecNumber evidence="1">3.6.4.13</ecNumber>
    </recommendedName>
</protein>
<evidence type="ECO:0000256" key="2">
    <source>
        <dbReference type="ARBA" id="ARBA00022741"/>
    </source>
</evidence>
<dbReference type="OrthoDB" id="196131at2759"/>
<dbReference type="InterPro" id="IPR000629">
    <property type="entry name" value="RNA-helicase_DEAD-box_CS"/>
</dbReference>
<feature type="domain" description="Helicase C-terminal" evidence="9">
    <location>
        <begin position="409"/>
        <end position="578"/>
    </location>
</feature>
<dbReference type="PROSITE" id="PS00039">
    <property type="entry name" value="DEAD_ATP_HELICASE"/>
    <property type="match status" value="1"/>
</dbReference>
<dbReference type="HOGENOM" id="CLU_003041_11_4_1"/>
<name>G0VBL5_NAUCA</name>
<dbReference type="GO" id="GO:0005524">
    <property type="term" value="F:ATP binding"/>
    <property type="evidence" value="ECO:0007669"/>
    <property type="project" value="UniProtKB-KW"/>
</dbReference>
<reference evidence="10 11" key="1">
    <citation type="journal article" date="2011" name="Proc. Natl. Acad. Sci. U.S.A.">
        <title>Evolutionary erosion of yeast sex chromosomes by mating-type switching accidents.</title>
        <authorList>
            <person name="Gordon J.L."/>
            <person name="Armisen D."/>
            <person name="Proux-Wera E."/>
            <person name="Oheigeartaigh S.S."/>
            <person name="Byrne K.P."/>
            <person name="Wolfe K.H."/>
        </authorList>
    </citation>
    <scope>NUCLEOTIDE SEQUENCE [LARGE SCALE GENOMIC DNA]</scope>
    <source>
        <strain evidence="11">ATCC 76901 / BCRC 22586 / CBS 4309 / NBRC 1992 / NRRL Y-12630</strain>
    </source>
</reference>
<dbReference type="RefSeq" id="XP_003674715.1">
    <property type="nucleotide sequence ID" value="XM_003674667.1"/>
</dbReference>
<feature type="region of interest" description="Disordered" evidence="7">
    <location>
        <begin position="1"/>
        <end position="40"/>
    </location>
</feature>
<dbReference type="InterPro" id="IPR027417">
    <property type="entry name" value="P-loop_NTPase"/>
</dbReference>
<evidence type="ECO:0000259" key="9">
    <source>
        <dbReference type="PROSITE" id="PS51194"/>
    </source>
</evidence>
<evidence type="ECO:0000256" key="5">
    <source>
        <dbReference type="ARBA" id="ARBA00022840"/>
    </source>
</evidence>
<dbReference type="EMBL" id="HE576753">
    <property type="protein sequence ID" value="CCC68341.1"/>
    <property type="molecule type" value="Genomic_DNA"/>
</dbReference>
<dbReference type="SMART" id="SM00490">
    <property type="entry name" value="HELICc"/>
    <property type="match status" value="1"/>
</dbReference>
<dbReference type="PROSITE" id="PS51192">
    <property type="entry name" value="HELICASE_ATP_BIND_1"/>
    <property type="match status" value="1"/>
</dbReference>
<dbReference type="AlphaFoldDB" id="G0VBL5"/>
<feature type="region of interest" description="Disordered" evidence="7">
    <location>
        <begin position="66"/>
        <end position="92"/>
    </location>
</feature>